<dbReference type="AlphaFoldDB" id="A0A370GPL7"/>
<dbReference type="Pfam" id="PF10400">
    <property type="entry name" value="Vir_act_alpha_C"/>
    <property type="match status" value="1"/>
</dbReference>
<dbReference type="OrthoDB" id="9783723at2"/>
<dbReference type="RefSeq" id="WP_114744505.1">
    <property type="nucleotide sequence ID" value="NZ_QQAY01000002.1"/>
</dbReference>
<protein>
    <submittedName>
        <fullName evidence="3">DNA-binding PadR family transcriptional regulator</fullName>
    </submittedName>
</protein>
<dbReference type="InterPro" id="IPR036388">
    <property type="entry name" value="WH-like_DNA-bd_sf"/>
</dbReference>
<keyword evidence="4" id="KW-1185">Reference proteome</keyword>
<dbReference type="InterPro" id="IPR018309">
    <property type="entry name" value="Tscrpt_reg_PadR_C"/>
</dbReference>
<proteinExistence type="predicted"/>
<organism evidence="3 4">
    <name type="scientific">Falsibacillus pallidus</name>
    <dbReference type="NCBI Taxonomy" id="493781"/>
    <lineage>
        <taxon>Bacteria</taxon>
        <taxon>Bacillati</taxon>
        <taxon>Bacillota</taxon>
        <taxon>Bacilli</taxon>
        <taxon>Bacillales</taxon>
        <taxon>Bacillaceae</taxon>
        <taxon>Falsibacillus</taxon>
    </lineage>
</organism>
<sequence>MSLDYLILGFLSMRPATGYEIKTNFEQKVGILVWGNISYGNLYPKLKKLEENGLIYISDESGDRNKKVYDLTGKGWIVLDKWMGETPEYPVSRDELVLKMIFWGVSRPNDKESLIRHLRAREVKTRELLHVCDTWREDYGFVDEYGALAFEFGQDRLESELAWLEKCIKKLESNHLPTGVDRFNMAPEQKARKELALNQLKNE</sequence>
<dbReference type="EMBL" id="QQAY01000002">
    <property type="protein sequence ID" value="RDI45678.1"/>
    <property type="molecule type" value="Genomic_DNA"/>
</dbReference>
<dbReference type="InterPro" id="IPR005149">
    <property type="entry name" value="Tscrpt_reg_PadR_N"/>
</dbReference>
<evidence type="ECO:0000259" key="1">
    <source>
        <dbReference type="Pfam" id="PF03551"/>
    </source>
</evidence>
<evidence type="ECO:0000259" key="2">
    <source>
        <dbReference type="Pfam" id="PF10400"/>
    </source>
</evidence>
<gene>
    <name evidence="3" type="ORF">DFR59_102310</name>
</gene>
<dbReference type="GO" id="GO:0003677">
    <property type="term" value="F:DNA binding"/>
    <property type="evidence" value="ECO:0007669"/>
    <property type="project" value="UniProtKB-KW"/>
</dbReference>
<dbReference type="PANTHER" id="PTHR43252:SF2">
    <property type="entry name" value="TRANSCRIPTION REGULATOR, PADR-LIKE FAMILY"/>
    <property type="match status" value="1"/>
</dbReference>
<keyword evidence="3" id="KW-0238">DNA-binding</keyword>
<dbReference type="SUPFAM" id="SSF46785">
    <property type="entry name" value="Winged helix' DNA-binding domain"/>
    <property type="match status" value="1"/>
</dbReference>
<name>A0A370GPL7_9BACI</name>
<dbReference type="Proteomes" id="UP000255326">
    <property type="component" value="Unassembled WGS sequence"/>
</dbReference>
<evidence type="ECO:0000313" key="4">
    <source>
        <dbReference type="Proteomes" id="UP000255326"/>
    </source>
</evidence>
<dbReference type="Gene3D" id="1.10.10.10">
    <property type="entry name" value="Winged helix-like DNA-binding domain superfamily/Winged helix DNA-binding domain"/>
    <property type="match status" value="1"/>
</dbReference>
<comment type="caution">
    <text evidence="3">The sequence shown here is derived from an EMBL/GenBank/DDBJ whole genome shotgun (WGS) entry which is preliminary data.</text>
</comment>
<feature type="domain" description="Transcription regulator PadR N-terminal" evidence="1">
    <location>
        <begin position="7"/>
        <end position="78"/>
    </location>
</feature>
<dbReference type="InterPro" id="IPR036390">
    <property type="entry name" value="WH_DNA-bd_sf"/>
</dbReference>
<dbReference type="Pfam" id="PF03551">
    <property type="entry name" value="PadR"/>
    <property type="match status" value="1"/>
</dbReference>
<dbReference type="PANTHER" id="PTHR43252">
    <property type="entry name" value="TRANSCRIPTIONAL REGULATOR YQJI"/>
    <property type="match status" value="1"/>
</dbReference>
<accession>A0A370GPL7</accession>
<reference evidence="3 4" key="1">
    <citation type="submission" date="2018-07" db="EMBL/GenBank/DDBJ databases">
        <title>Genomic Encyclopedia of Type Strains, Phase IV (KMG-IV): sequencing the most valuable type-strain genomes for metagenomic binning, comparative biology and taxonomic classification.</title>
        <authorList>
            <person name="Goeker M."/>
        </authorList>
    </citation>
    <scope>NUCLEOTIDE SEQUENCE [LARGE SCALE GENOMIC DNA]</scope>
    <source>
        <strain evidence="3 4">DSM 25281</strain>
    </source>
</reference>
<evidence type="ECO:0000313" key="3">
    <source>
        <dbReference type="EMBL" id="RDI45678.1"/>
    </source>
</evidence>
<feature type="domain" description="Transcription regulator PadR C-terminal" evidence="2">
    <location>
        <begin position="93"/>
        <end position="172"/>
    </location>
</feature>